<sequence length="772" mass="88592">MEFPELPPKTLHLFPDCNNDFFPRDKQLSEIGDAVGKCKGGTQAFQKTMILHGFGGIGKTELARDYAQRHLPDYDYIVWFDAQTDVSLNASFKKLAQNLCLSFKTVADVPAVYQKLANHYNSGLFIFDHAERLSTMNKQLGIKEYLYTDFLEKRPICIVTSRNGSSSWGGLSSNIQVIPIDRLSPEETQGCLKKYLQVDGTELPPSLEEAISSIAGQLDGYPLAVSLVGGSMDKSADRISFDKIESRIQGYLKLLEVIPIKDFCNEKDYKDRLKLIFGETTKQLKTETNGLLSLELLNIMSFLSPDDICVKLIYEIYTGQSYDDRLPPDEILNTYIKFMSAMKLLQNYSLIRINDEAVQISRLIQQSAREGTTIEPIKKVLGFFENNLLDTRWRGNIIAIFQALLDGASVENKSYYICMLAWKLILLDEYHYVELKFGKVKELAEVGTPDEQFMLKLVEFYLCLELGVNLTIFKKNTWNDLETGMKGLTEGFQRHGWVIEGCVCAVGKYLCSCEKISENKLNPPERNVINDWIKGKYMKLLPTSKSVIFSRVLFVLYGFRSTRSLKDDAEFIRKWVTSPDPKCRRSFWYQTKYMYLPGKNWDMSVISAFVVDLFTRSLQIQNTSSEPMEKYFLACLASVMTACQNPFEFVNDDFLNAFTEASRIFEVKDDTFLDVALVWLTLFVQDMEIYSSFEQNIEPQFQRFCDTGYFNNIPNGVSWDVADLLRTFTEKRKETGRQANWADKLLAIVQKKIEEDKNRNVTPKPKKRCVIL</sequence>
<dbReference type="PANTHER" id="PTHR35205:SF1">
    <property type="entry name" value="ZU5 DOMAIN-CONTAINING PROTEIN"/>
    <property type="match status" value="1"/>
</dbReference>
<reference evidence="3" key="1">
    <citation type="submission" date="2021-06" db="EMBL/GenBank/DDBJ databases">
        <authorList>
            <person name="Hodson N. C."/>
            <person name="Mongue J. A."/>
            <person name="Jaron S. K."/>
        </authorList>
    </citation>
    <scope>NUCLEOTIDE SEQUENCE</scope>
</reference>
<keyword evidence="4" id="KW-1185">Reference proteome</keyword>
<dbReference type="EMBL" id="CAJVCH010188348">
    <property type="protein sequence ID" value="CAG7730051.1"/>
    <property type="molecule type" value="Genomic_DNA"/>
</dbReference>
<protein>
    <recommendedName>
        <fullName evidence="5">NB-ARC domain-containing protein</fullName>
    </recommendedName>
</protein>
<evidence type="ECO:0000259" key="1">
    <source>
        <dbReference type="Pfam" id="PF05729"/>
    </source>
</evidence>
<name>A0A8J2K804_9HEXA</name>
<proteinExistence type="predicted"/>
<accession>A0A8J2K804</accession>
<dbReference type="OrthoDB" id="8123811at2759"/>
<feature type="domain" description="DUF7779" evidence="2">
    <location>
        <begin position="293"/>
        <end position="370"/>
    </location>
</feature>
<comment type="caution">
    <text evidence="3">The sequence shown here is derived from an EMBL/GenBank/DDBJ whole genome shotgun (WGS) entry which is preliminary data.</text>
</comment>
<evidence type="ECO:0000259" key="2">
    <source>
        <dbReference type="Pfam" id="PF25000"/>
    </source>
</evidence>
<dbReference type="Pfam" id="PF05729">
    <property type="entry name" value="NACHT"/>
    <property type="match status" value="1"/>
</dbReference>
<gene>
    <name evidence="3" type="ORF">AFUS01_LOCUS18725</name>
</gene>
<evidence type="ECO:0008006" key="5">
    <source>
        <dbReference type="Google" id="ProtNLM"/>
    </source>
</evidence>
<dbReference type="Proteomes" id="UP000708208">
    <property type="component" value="Unassembled WGS sequence"/>
</dbReference>
<evidence type="ECO:0000313" key="4">
    <source>
        <dbReference type="Proteomes" id="UP000708208"/>
    </source>
</evidence>
<dbReference type="InterPro" id="IPR007111">
    <property type="entry name" value="NACHT_NTPase"/>
</dbReference>
<dbReference type="Pfam" id="PF25000">
    <property type="entry name" value="DUF7779"/>
    <property type="match status" value="1"/>
</dbReference>
<dbReference type="AlphaFoldDB" id="A0A8J2K804"/>
<dbReference type="GO" id="GO:0043531">
    <property type="term" value="F:ADP binding"/>
    <property type="evidence" value="ECO:0007669"/>
    <property type="project" value="InterPro"/>
</dbReference>
<organism evidence="3 4">
    <name type="scientific">Allacma fusca</name>
    <dbReference type="NCBI Taxonomy" id="39272"/>
    <lineage>
        <taxon>Eukaryota</taxon>
        <taxon>Metazoa</taxon>
        <taxon>Ecdysozoa</taxon>
        <taxon>Arthropoda</taxon>
        <taxon>Hexapoda</taxon>
        <taxon>Collembola</taxon>
        <taxon>Symphypleona</taxon>
        <taxon>Sminthuridae</taxon>
        <taxon>Allacma</taxon>
    </lineage>
</organism>
<dbReference type="PANTHER" id="PTHR35205">
    <property type="entry name" value="NB-ARC AND TPR DOMAIN PROTEIN"/>
    <property type="match status" value="1"/>
</dbReference>
<feature type="domain" description="NACHT" evidence="1">
    <location>
        <begin position="48"/>
        <end position="197"/>
    </location>
</feature>
<dbReference type="InterPro" id="IPR056681">
    <property type="entry name" value="DUF7779"/>
</dbReference>
<evidence type="ECO:0000313" key="3">
    <source>
        <dbReference type="EMBL" id="CAG7730051.1"/>
    </source>
</evidence>